<evidence type="ECO:0000313" key="2">
    <source>
        <dbReference type="EMBL" id="TCO59713.1"/>
    </source>
</evidence>
<gene>
    <name evidence="2" type="ORF">EV192_104556</name>
</gene>
<feature type="domain" description="Carboxymuconolactone decarboxylase-like" evidence="1">
    <location>
        <begin position="40"/>
        <end position="118"/>
    </location>
</feature>
<dbReference type="PANTHER" id="PTHR35446">
    <property type="entry name" value="SI:CH211-175M2.5"/>
    <property type="match status" value="1"/>
</dbReference>
<evidence type="ECO:0000259" key="1">
    <source>
        <dbReference type="Pfam" id="PF02627"/>
    </source>
</evidence>
<reference evidence="2 3" key="1">
    <citation type="submission" date="2019-03" db="EMBL/GenBank/DDBJ databases">
        <title>Genomic Encyclopedia of Type Strains, Phase IV (KMG-IV): sequencing the most valuable type-strain genomes for metagenomic binning, comparative biology and taxonomic classification.</title>
        <authorList>
            <person name="Goeker M."/>
        </authorList>
    </citation>
    <scope>NUCLEOTIDE SEQUENCE [LARGE SCALE GENOMIC DNA]</scope>
    <source>
        <strain evidence="2 3">DSM 45934</strain>
    </source>
</reference>
<dbReference type="AlphaFoldDB" id="A0A4R2JIH2"/>
<dbReference type="InterPro" id="IPR003779">
    <property type="entry name" value="CMD-like"/>
</dbReference>
<accession>A0A4R2JIH2</accession>
<sequence length="196" mass="19989">MELTIHQVDTAPGASRPVLAGIAADVGLVPNMAAAIAAAPALLAAFDGMRRAIGAGELNPVHREAAGVAVGVVVDNEYGVAFHSTVLGRLDVAEEEIKRMRAGEEPADEPTAAVYALARELALHRGKAAGSAVARAVTAGLSTAGILEVVAECAFAALVGMVDNVAGRVPLDNFLQPWAWRAPTGSPAELVAESQP</sequence>
<dbReference type="EMBL" id="SLWS01000004">
    <property type="protein sequence ID" value="TCO59713.1"/>
    <property type="molecule type" value="Genomic_DNA"/>
</dbReference>
<organism evidence="2 3">
    <name type="scientific">Actinocrispum wychmicini</name>
    <dbReference type="NCBI Taxonomy" id="1213861"/>
    <lineage>
        <taxon>Bacteria</taxon>
        <taxon>Bacillati</taxon>
        <taxon>Actinomycetota</taxon>
        <taxon>Actinomycetes</taxon>
        <taxon>Pseudonocardiales</taxon>
        <taxon>Pseudonocardiaceae</taxon>
        <taxon>Actinocrispum</taxon>
    </lineage>
</organism>
<evidence type="ECO:0000313" key="3">
    <source>
        <dbReference type="Proteomes" id="UP000295680"/>
    </source>
</evidence>
<protein>
    <submittedName>
        <fullName evidence="2">Carboxymuconolactone decarboxylase family protein</fullName>
    </submittedName>
</protein>
<dbReference type="OrthoDB" id="3477207at2"/>
<dbReference type="InterPro" id="IPR029032">
    <property type="entry name" value="AhpD-like"/>
</dbReference>
<proteinExistence type="predicted"/>
<dbReference type="RefSeq" id="WP_132117819.1">
    <property type="nucleotide sequence ID" value="NZ_SLWS01000004.1"/>
</dbReference>
<dbReference type="PANTHER" id="PTHR35446:SF3">
    <property type="entry name" value="CMD DOMAIN-CONTAINING PROTEIN"/>
    <property type="match status" value="1"/>
</dbReference>
<comment type="caution">
    <text evidence="2">The sequence shown here is derived from an EMBL/GenBank/DDBJ whole genome shotgun (WGS) entry which is preliminary data.</text>
</comment>
<dbReference type="Proteomes" id="UP000295680">
    <property type="component" value="Unassembled WGS sequence"/>
</dbReference>
<keyword evidence="3" id="KW-1185">Reference proteome</keyword>
<dbReference type="Gene3D" id="1.20.1290.10">
    <property type="entry name" value="AhpD-like"/>
    <property type="match status" value="1"/>
</dbReference>
<dbReference type="Pfam" id="PF02627">
    <property type="entry name" value="CMD"/>
    <property type="match status" value="1"/>
</dbReference>
<dbReference type="GO" id="GO:0051920">
    <property type="term" value="F:peroxiredoxin activity"/>
    <property type="evidence" value="ECO:0007669"/>
    <property type="project" value="InterPro"/>
</dbReference>
<dbReference type="SUPFAM" id="SSF69118">
    <property type="entry name" value="AhpD-like"/>
    <property type="match status" value="1"/>
</dbReference>
<name>A0A4R2JIH2_9PSEU</name>